<dbReference type="AlphaFoldDB" id="A0A099Y794"/>
<name>A0A099Y794_LIMMU</name>
<dbReference type="RefSeq" id="WP_006500304.1">
    <property type="nucleotide sequence ID" value="NZ_CABFNH010000015.1"/>
</dbReference>
<keyword evidence="1" id="KW-0812">Transmembrane</keyword>
<dbReference type="Proteomes" id="UP000030001">
    <property type="component" value="Unassembled WGS sequence"/>
</dbReference>
<feature type="transmembrane region" description="Helical" evidence="1">
    <location>
        <begin position="7"/>
        <end position="29"/>
    </location>
</feature>
<protein>
    <submittedName>
        <fullName evidence="2">Uncharacterized protein</fullName>
    </submittedName>
</protein>
<evidence type="ECO:0000313" key="3">
    <source>
        <dbReference type="EMBL" id="MDC2828546.1"/>
    </source>
</evidence>
<evidence type="ECO:0000313" key="7">
    <source>
        <dbReference type="Proteomes" id="UP000365705"/>
    </source>
</evidence>
<keyword evidence="1" id="KW-1133">Transmembrane helix</keyword>
<reference evidence="2 6" key="1">
    <citation type="submission" date="2014-09" db="EMBL/GenBank/DDBJ databases">
        <title>Lactobacillus mucosae CRL573 Genome Sequencing.</title>
        <authorList>
            <person name="Bleckwedel J."/>
            <person name="Teran L.C."/>
            <person name="Bonacina J."/>
            <person name="Saavedra L."/>
            <person name="Mozzi F.B."/>
            <person name="Raya R.R."/>
        </authorList>
    </citation>
    <scope>NUCLEOTIDE SEQUENCE [LARGE SCALE GENOMIC DNA]</scope>
    <source>
        <strain evidence="2 6">CRL573</strain>
    </source>
</reference>
<accession>A0A099Y794</accession>
<evidence type="ECO:0000313" key="4">
    <source>
        <dbReference type="EMBL" id="MDC2829414.1"/>
    </source>
</evidence>
<feature type="transmembrane region" description="Helical" evidence="1">
    <location>
        <begin position="57"/>
        <end position="84"/>
    </location>
</feature>
<proteinExistence type="predicted"/>
<dbReference type="EMBL" id="JAQONE010000011">
    <property type="protein sequence ID" value="MDC2829414.1"/>
    <property type="molecule type" value="Genomic_DNA"/>
</dbReference>
<dbReference type="Proteomes" id="UP001218021">
    <property type="component" value="Unassembled WGS sequence"/>
</dbReference>
<evidence type="ECO:0000256" key="1">
    <source>
        <dbReference type="SAM" id="Phobius"/>
    </source>
</evidence>
<evidence type="ECO:0000313" key="6">
    <source>
        <dbReference type="Proteomes" id="UP000030001"/>
    </source>
</evidence>
<evidence type="ECO:0000313" key="2">
    <source>
        <dbReference type="EMBL" id="KGL66094.1"/>
    </source>
</evidence>
<gene>
    <name evidence="5" type="ORF">LMUP508_01179</name>
    <name evidence="2" type="ORF">LX03_10695</name>
    <name evidence="3" type="ORF">PO158_09665</name>
    <name evidence="4" type="ORF">PO250_03660</name>
</gene>
<reference evidence="5 7" key="2">
    <citation type="submission" date="2019-06" db="EMBL/GenBank/DDBJ databases">
        <authorList>
            <person name="Rodrigo-Torres L."/>
            <person name="Arahal R. D."/>
            <person name="Lucena T."/>
        </authorList>
    </citation>
    <scope>NUCLEOTIDE SEQUENCE [LARGE SCALE GENOMIC DNA]</scope>
    <source>
        <strain evidence="5 7">INIA P508</strain>
    </source>
</reference>
<keyword evidence="1" id="KW-0472">Membrane</keyword>
<dbReference type="Proteomes" id="UP001220670">
    <property type="component" value="Unassembled WGS sequence"/>
</dbReference>
<evidence type="ECO:0000313" key="5">
    <source>
        <dbReference type="EMBL" id="VTZ90517.1"/>
    </source>
</evidence>
<dbReference type="GeneID" id="57113577"/>
<dbReference type="EMBL" id="JROC01000038">
    <property type="protein sequence ID" value="KGL66094.1"/>
    <property type="molecule type" value="Genomic_DNA"/>
</dbReference>
<reference evidence="3" key="3">
    <citation type="submission" date="2023-01" db="EMBL/GenBank/DDBJ databases">
        <title>Genome analysis of 13 Lactobacillus isolated from gut of wild boar.</title>
        <authorList>
            <person name="Papp P."/>
            <person name="Libisch B."/>
            <person name="Nagy T."/>
            <person name="Olasz F."/>
        </authorList>
    </citation>
    <scope>NUCLEOTIDE SEQUENCE</scope>
    <source>
        <strain evidence="3">F108</strain>
        <strain evidence="4">F146</strain>
    </source>
</reference>
<organism evidence="2 6">
    <name type="scientific">Limosilactobacillus mucosae</name>
    <name type="common">Lactobacillus mucosae</name>
    <dbReference type="NCBI Taxonomy" id="97478"/>
    <lineage>
        <taxon>Bacteria</taxon>
        <taxon>Bacillati</taxon>
        <taxon>Bacillota</taxon>
        <taxon>Bacilli</taxon>
        <taxon>Lactobacillales</taxon>
        <taxon>Lactobacillaceae</taxon>
        <taxon>Limosilactobacillus</taxon>
    </lineage>
</organism>
<dbReference type="EMBL" id="JAQOND010000033">
    <property type="protein sequence ID" value="MDC2828546.1"/>
    <property type="molecule type" value="Genomic_DNA"/>
</dbReference>
<sequence>MINTDLYATLITIIFIVESFWEFRLYAWLRGNQDLARDPQLKQRLASTMRVESKWNWGSWLLIILLLIAPDNWVLPFGCLLVLFETLVIKRMDNLKSSMQNQ</sequence>
<dbReference type="Proteomes" id="UP000365705">
    <property type="component" value="Unassembled WGS sequence"/>
</dbReference>
<dbReference type="EMBL" id="CABFNH010000015">
    <property type="protein sequence ID" value="VTZ90517.1"/>
    <property type="molecule type" value="Genomic_DNA"/>
</dbReference>